<dbReference type="CDD" id="cd14845">
    <property type="entry name" value="L-Ala-D-Glu_peptidase_like"/>
    <property type="match status" value="1"/>
</dbReference>
<reference evidence="2 3" key="1">
    <citation type="submission" date="2021-01" db="EMBL/GenBank/DDBJ databases">
        <title>Genomic Encyclopedia of Type Strains, Phase IV (KMG-IV): sequencing the most valuable type-strain genomes for metagenomic binning, comparative biology and taxonomic classification.</title>
        <authorList>
            <person name="Goeker M."/>
        </authorList>
    </citation>
    <scope>NUCLEOTIDE SEQUENCE [LARGE SCALE GENOMIC DNA]</scope>
    <source>
        <strain evidence="2 3">DSM 105482</strain>
    </source>
</reference>
<comment type="caution">
    <text evidence="2">The sequence shown here is derived from an EMBL/GenBank/DDBJ whole genome shotgun (WGS) entry which is preliminary data.</text>
</comment>
<evidence type="ECO:0000259" key="1">
    <source>
        <dbReference type="Pfam" id="PF13539"/>
    </source>
</evidence>
<dbReference type="Pfam" id="PF13539">
    <property type="entry name" value="Peptidase_M15_4"/>
    <property type="match status" value="1"/>
</dbReference>
<evidence type="ECO:0000313" key="3">
    <source>
        <dbReference type="Proteomes" id="UP000823486"/>
    </source>
</evidence>
<dbReference type="InterPro" id="IPR052179">
    <property type="entry name" value="DD-CPase-like"/>
</dbReference>
<gene>
    <name evidence="2" type="ORF">JOC77_002510</name>
</gene>
<evidence type="ECO:0000313" key="2">
    <source>
        <dbReference type="EMBL" id="MBM7693071.1"/>
    </source>
</evidence>
<keyword evidence="2" id="KW-0378">Hydrolase</keyword>
<sequence>MKTKRAVSLLLAAIVIMLIAFYYKQQPGPVSSPEHNAKSMPVELHPVVSEKKDELISESAKYGITIVITDGFRSIEEQNKLYEKGRSGSGSIVTNVRGGESFHNFGLAFDYALKNKSGQVIWDTGYDGNENGRSDWFEVAEIAKDIGFEWGGDWEKFKDFPHLQMTFGLSINDLNRGERPEAI</sequence>
<dbReference type="Proteomes" id="UP000823486">
    <property type="component" value="Unassembled WGS sequence"/>
</dbReference>
<dbReference type="InterPro" id="IPR039561">
    <property type="entry name" value="Peptidase_M15C"/>
</dbReference>
<organism evidence="2 3">
    <name type="scientific">Peribacillus deserti</name>
    <dbReference type="NCBI Taxonomy" id="673318"/>
    <lineage>
        <taxon>Bacteria</taxon>
        <taxon>Bacillati</taxon>
        <taxon>Bacillota</taxon>
        <taxon>Bacilli</taxon>
        <taxon>Bacillales</taxon>
        <taxon>Bacillaceae</taxon>
        <taxon>Peribacillus</taxon>
    </lineage>
</organism>
<dbReference type="GO" id="GO:0016787">
    <property type="term" value="F:hydrolase activity"/>
    <property type="evidence" value="ECO:0007669"/>
    <property type="project" value="UniProtKB-KW"/>
</dbReference>
<dbReference type="PANTHER" id="PTHR34385">
    <property type="entry name" value="D-ALANYL-D-ALANINE CARBOXYPEPTIDASE"/>
    <property type="match status" value="1"/>
</dbReference>
<name>A0ABS2QLF5_9BACI</name>
<accession>A0ABS2QLF5</accession>
<dbReference type="InterPro" id="IPR009045">
    <property type="entry name" value="Zn_M74/Hedgehog-like"/>
</dbReference>
<dbReference type="RefSeq" id="WP_338047221.1">
    <property type="nucleotide sequence ID" value="NZ_JAFBFI010000010.1"/>
</dbReference>
<proteinExistence type="predicted"/>
<dbReference type="SUPFAM" id="SSF55166">
    <property type="entry name" value="Hedgehog/DD-peptidase"/>
    <property type="match status" value="1"/>
</dbReference>
<dbReference type="Gene3D" id="3.30.1380.10">
    <property type="match status" value="1"/>
</dbReference>
<dbReference type="PANTHER" id="PTHR34385:SF1">
    <property type="entry name" value="PEPTIDOGLYCAN L-ALANYL-D-GLUTAMATE ENDOPEPTIDASE CWLK"/>
    <property type="match status" value="1"/>
</dbReference>
<dbReference type="EMBL" id="JAFBFI010000010">
    <property type="protein sequence ID" value="MBM7693071.1"/>
    <property type="molecule type" value="Genomic_DNA"/>
</dbReference>
<feature type="domain" description="Peptidase M15C" evidence="1">
    <location>
        <begin position="98"/>
        <end position="165"/>
    </location>
</feature>
<protein>
    <submittedName>
        <fullName evidence="2">Peptidoglycan L-alanyl-D-glutamate endopeptidase CwlK</fullName>
        <ecNumber evidence="2">3.4.-.-</ecNumber>
    </submittedName>
</protein>
<keyword evidence="3" id="KW-1185">Reference proteome</keyword>
<dbReference type="EC" id="3.4.-.-" evidence="2"/>